<comment type="caution">
    <text evidence="2">The sequence shown here is derived from an EMBL/GenBank/DDBJ whole genome shotgun (WGS) entry which is preliminary data.</text>
</comment>
<dbReference type="Proteomes" id="UP001376459">
    <property type="component" value="Unassembled WGS sequence"/>
</dbReference>
<proteinExistence type="predicted"/>
<dbReference type="EMBL" id="JBBKAK010000001">
    <property type="protein sequence ID" value="MEJ8667766.1"/>
    <property type="molecule type" value="Genomic_DNA"/>
</dbReference>
<evidence type="ECO:0000313" key="2">
    <source>
        <dbReference type="EMBL" id="MEJ8667766.1"/>
    </source>
</evidence>
<accession>A0ABU8UHE1</accession>
<evidence type="ECO:0000256" key="1">
    <source>
        <dbReference type="SAM" id="MobiDB-lite"/>
    </source>
</evidence>
<gene>
    <name evidence="2" type="ORF">WKI71_01860</name>
</gene>
<reference evidence="2 3" key="1">
    <citation type="submission" date="2024-03" db="EMBL/GenBank/DDBJ databases">
        <title>Novel Streptomyces species of biotechnological and ecological value are a feature of Machair soil.</title>
        <authorList>
            <person name="Prole J.R."/>
            <person name="Goodfellow M."/>
            <person name="Allenby N."/>
            <person name="Ward A.C."/>
        </authorList>
    </citation>
    <scope>NUCLEOTIDE SEQUENCE [LARGE SCALE GENOMIC DNA]</scope>
    <source>
        <strain evidence="2 3">MS1.AVA.1</strain>
    </source>
</reference>
<organism evidence="2 3">
    <name type="scientific">Streptomyces machairae</name>
    <dbReference type="NCBI Taxonomy" id="3134109"/>
    <lineage>
        <taxon>Bacteria</taxon>
        <taxon>Bacillati</taxon>
        <taxon>Actinomycetota</taxon>
        <taxon>Actinomycetes</taxon>
        <taxon>Kitasatosporales</taxon>
        <taxon>Streptomycetaceae</taxon>
        <taxon>Streptomyces</taxon>
    </lineage>
</organism>
<sequence>MTAELAPVPDRKDPADRPPSRRTADRVAFRLDVPPVSGVLRPRLVAVCLVLTPASPFWRSAWRRRSGTSPSLTDVMRALVGAGDPAPS</sequence>
<feature type="region of interest" description="Disordered" evidence="1">
    <location>
        <begin position="1"/>
        <end position="23"/>
    </location>
</feature>
<evidence type="ECO:0000313" key="3">
    <source>
        <dbReference type="Proteomes" id="UP001376459"/>
    </source>
</evidence>
<name>A0ABU8UHE1_9ACTN</name>
<keyword evidence="3" id="KW-1185">Reference proteome</keyword>
<feature type="compositionally biased region" description="Basic and acidic residues" evidence="1">
    <location>
        <begin position="9"/>
        <end position="23"/>
    </location>
</feature>
<protein>
    <submittedName>
        <fullName evidence="2">Uncharacterized protein</fullName>
    </submittedName>
</protein>